<keyword evidence="2" id="KW-0805">Transcription regulation</keyword>
<keyword evidence="4" id="KW-0804">Transcription</keyword>
<dbReference type="GO" id="GO:0003700">
    <property type="term" value="F:DNA-binding transcription factor activity"/>
    <property type="evidence" value="ECO:0007669"/>
    <property type="project" value="InterPro"/>
</dbReference>
<dbReference type="InterPro" id="IPR005119">
    <property type="entry name" value="LysR_subst-bd"/>
</dbReference>
<dbReference type="InterPro" id="IPR036390">
    <property type="entry name" value="WH_DNA-bd_sf"/>
</dbReference>
<dbReference type="PANTHER" id="PTHR30126:SF39">
    <property type="entry name" value="HTH-TYPE TRANSCRIPTIONAL REGULATOR CYSL"/>
    <property type="match status" value="1"/>
</dbReference>
<proteinExistence type="inferred from homology"/>
<organism evidence="6 7">
    <name type="scientific">Marinomonas fungiae</name>
    <dbReference type="NCBI Taxonomy" id="1137284"/>
    <lineage>
        <taxon>Bacteria</taxon>
        <taxon>Pseudomonadati</taxon>
        <taxon>Pseudomonadota</taxon>
        <taxon>Gammaproteobacteria</taxon>
        <taxon>Oceanospirillales</taxon>
        <taxon>Oceanospirillaceae</taxon>
        <taxon>Marinomonas</taxon>
    </lineage>
</organism>
<evidence type="ECO:0000256" key="1">
    <source>
        <dbReference type="ARBA" id="ARBA00009437"/>
    </source>
</evidence>
<dbReference type="EMBL" id="CYHG01000007">
    <property type="protein sequence ID" value="CUB04568.1"/>
    <property type="molecule type" value="Genomic_DNA"/>
</dbReference>
<evidence type="ECO:0000256" key="3">
    <source>
        <dbReference type="ARBA" id="ARBA00023125"/>
    </source>
</evidence>
<dbReference type="SUPFAM" id="SSF53850">
    <property type="entry name" value="Periplasmic binding protein-like II"/>
    <property type="match status" value="1"/>
</dbReference>
<keyword evidence="7" id="KW-1185">Reference proteome</keyword>
<gene>
    <name evidence="6" type="ORF">Ga0061065_107142</name>
</gene>
<evidence type="ECO:0000313" key="6">
    <source>
        <dbReference type="EMBL" id="CUB04568.1"/>
    </source>
</evidence>
<dbReference type="Proteomes" id="UP000182769">
    <property type="component" value="Unassembled WGS sequence"/>
</dbReference>
<dbReference type="PANTHER" id="PTHR30126">
    <property type="entry name" value="HTH-TYPE TRANSCRIPTIONAL REGULATOR"/>
    <property type="match status" value="1"/>
</dbReference>
<feature type="domain" description="HTH lysR-type" evidence="5">
    <location>
        <begin position="1"/>
        <end position="58"/>
    </location>
</feature>
<dbReference type="Pfam" id="PF03466">
    <property type="entry name" value="LysR_substrate"/>
    <property type="match status" value="1"/>
</dbReference>
<comment type="similarity">
    <text evidence="1">Belongs to the LysR transcriptional regulatory family.</text>
</comment>
<evidence type="ECO:0000256" key="4">
    <source>
        <dbReference type="ARBA" id="ARBA00023163"/>
    </source>
</evidence>
<dbReference type="InterPro" id="IPR000847">
    <property type="entry name" value="LysR_HTH_N"/>
</dbReference>
<dbReference type="InterPro" id="IPR036388">
    <property type="entry name" value="WH-like_DNA-bd_sf"/>
</dbReference>
<dbReference type="CDD" id="cd05466">
    <property type="entry name" value="PBP2_LTTR_substrate"/>
    <property type="match status" value="1"/>
</dbReference>
<evidence type="ECO:0000313" key="7">
    <source>
        <dbReference type="Proteomes" id="UP000182769"/>
    </source>
</evidence>
<evidence type="ECO:0000259" key="5">
    <source>
        <dbReference type="PROSITE" id="PS50931"/>
    </source>
</evidence>
<dbReference type="STRING" id="1137284.GCA_001418205_02438"/>
<name>A0A0K6IN89_9GAMM</name>
<dbReference type="AlphaFoldDB" id="A0A0K6IN89"/>
<dbReference type="RefSeq" id="WP_055463510.1">
    <property type="nucleotide sequence ID" value="NZ_CYHG01000007.1"/>
</dbReference>
<evidence type="ECO:0000256" key="2">
    <source>
        <dbReference type="ARBA" id="ARBA00023015"/>
    </source>
</evidence>
<dbReference type="Pfam" id="PF00126">
    <property type="entry name" value="HTH_1"/>
    <property type="match status" value="1"/>
</dbReference>
<keyword evidence="3 6" id="KW-0238">DNA-binding</keyword>
<protein>
    <submittedName>
        <fullName evidence="6">DNA-binding transcriptional regulator, LysR family</fullName>
    </submittedName>
</protein>
<dbReference type="PROSITE" id="PS50931">
    <property type="entry name" value="HTH_LYSR"/>
    <property type="match status" value="1"/>
</dbReference>
<dbReference type="Gene3D" id="1.10.10.10">
    <property type="entry name" value="Winged helix-like DNA-binding domain superfamily/Winged helix DNA-binding domain"/>
    <property type="match status" value="1"/>
</dbReference>
<accession>A0A0K6IN89</accession>
<dbReference type="OrthoDB" id="8557381at2"/>
<dbReference type="PRINTS" id="PR00039">
    <property type="entry name" value="HTHLYSR"/>
</dbReference>
<sequence length="300" mass="32966">MSLPRMRTFMEVYRQRSISAAARSLNLTQPAVSQHIAGLEVAVGRPLFERSPTGVIPTSAAEELALDIGDKLDAVEAALAAARARSMDITGVLQIVGHADFMAEILSERLLPLLQSGIKVRMHTGNGNMVASMLLEGHCDLGVSAHPVTDSRLKSERIYTSRVLPVASPQVVARLTSAPDFATAIREEPLLAYNLELSLVEPWLQKNRISVEGIVPAVVGQDLRAQRKLLTQGFGWSVMPEFLCQEHISNGQLMEIPSPIGTREIQYFLIWLPSALRKVRVAHARQTLLTMLRESENPPL</sequence>
<reference evidence="7" key="1">
    <citation type="submission" date="2015-08" db="EMBL/GenBank/DDBJ databases">
        <authorList>
            <person name="Varghese N."/>
        </authorList>
    </citation>
    <scope>NUCLEOTIDE SEQUENCE [LARGE SCALE GENOMIC DNA]</scope>
    <source>
        <strain evidence="7">JCM 18476</strain>
    </source>
</reference>
<dbReference type="Gene3D" id="3.40.190.290">
    <property type="match status" value="1"/>
</dbReference>
<dbReference type="GO" id="GO:0000976">
    <property type="term" value="F:transcription cis-regulatory region binding"/>
    <property type="evidence" value="ECO:0007669"/>
    <property type="project" value="TreeGrafter"/>
</dbReference>
<dbReference type="SUPFAM" id="SSF46785">
    <property type="entry name" value="Winged helix' DNA-binding domain"/>
    <property type="match status" value="1"/>
</dbReference>